<dbReference type="PANTHER" id="PTHR30614">
    <property type="entry name" value="MEMBRANE COMPONENT OF AMINO ACID ABC TRANSPORTER"/>
    <property type="match status" value="1"/>
</dbReference>
<dbReference type="InterPro" id="IPR000515">
    <property type="entry name" value="MetI-like"/>
</dbReference>
<dbReference type="GO" id="GO:0043190">
    <property type="term" value="C:ATP-binding cassette (ABC) transporter complex"/>
    <property type="evidence" value="ECO:0007669"/>
    <property type="project" value="InterPro"/>
</dbReference>
<dbReference type="GO" id="GO:0022857">
    <property type="term" value="F:transmembrane transporter activity"/>
    <property type="evidence" value="ECO:0007669"/>
    <property type="project" value="InterPro"/>
</dbReference>
<dbReference type="CDD" id="cd06261">
    <property type="entry name" value="TM_PBP2"/>
    <property type="match status" value="1"/>
</dbReference>
<feature type="transmembrane region" description="Helical" evidence="8">
    <location>
        <begin position="59"/>
        <end position="82"/>
    </location>
</feature>
<keyword evidence="4 8" id="KW-0812">Transmembrane</keyword>
<dbReference type="NCBIfam" id="TIGR01726">
    <property type="entry name" value="HEQRo_perm_3TM"/>
    <property type="match status" value="1"/>
</dbReference>
<dbReference type="EMBL" id="JACHNU010000001">
    <property type="protein sequence ID" value="MBB4661347.1"/>
    <property type="molecule type" value="Genomic_DNA"/>
</dbReference>
<reference evidence="10 11" key="1">
    <citation type="submission" date="2020-08" db="EMBL/GenBank/DDBJ databases">
        <title>Genomic Encyclopedia of Archaeal and Bacterial Type Strains, Phase II (KMG-II): from individual species to whole genera.</title>
        <authorList>
            <person name="Goeker M."/>
        </authorList>
    </citation>
    <scope>NUCLEOTIDE SEQUENCE [LARGE SCALE GENOMIC DNA]</scope>
    <source>
        <strain evidence="10 11">DSM 23288</strain>
    </source>
</reference>
<feature type="transmembrane region" description="Helical" evidence="8">
    <location>
        <begin position="21"/>
        <end position="47"/>
    </location>
</feature>
<keyword evidence="3" id="KW-1003">Cell membrane</keyword>
<keyword evidence="2 8" id="KW-0813">Transport</keyword>
<dbReference type="GO" id="GO:0006865">
    <property type="term" value="P:amino acid transport"/>
    <property type="evidence" value="ECO:0007669"/>
    <property type="project" value="UniProtKB-KW"/>
</dbReference>
<evidence type="ECO:0000259" key="9">
    <source>
        <dbReference type="PROSITE" id="PS50928"/>
    </source>
</evidence>
<dbReference type="PANTHER" id="PTHR30614:SF0">
    <property type="entry name" value="L-CYSTINE TRANSPORT SYSTEM PERMEASE PROTEIN TCYL"/>
    <property type="match status" value="1"/>
</dbReference>
<accession>A0A840I8X7</accession>
<dbReference type="InterPro" id="IPR010065">
    <property type="entry name" value="AA_ABC_transptr_permease_3TM"/>
</dbReference>
<keyword evidence="6 8" id="KW-1133">Transmembrane helix</keyword>
<evidence type="ECO:0000256" key="2">
    <source>
        <dbReference type="ARBA" id="ARBA00022448"/>
    </source>
</evidence>
<evidence type="ECO:0000256" key="4">
    <source>
        <dbReference type="ARBA" id="ARBA00022692"/>
    </source>
</evidence>
<dbReference type="InterPro" id="IPR035906">
    <property type="entry name" value="MetI-like_sf"/>
</dbReference>
<evidence type="ECO:0000256" key="1">
    <source>
        <dbReference type="ARBA" id="ARBA00004651"/>
    </source>
</evidence>
<dbReference type="Proteomes" id="UP000585272">
    <property type="component" value="Unassembled WGS sequence"/>
</dbReference>
<protein>
    <submittedName>
        <fullName evidence="10">His/Glu/Gln/Arg/opine family amino acid ABC transporter permease subunit</fullName>
    </submittedName>
</protein>
<feature type="domain" description="ABC transmembrane type-1" evidence="9">
    <location>
        <begin position="25"/>
        <end position="214"/>
    </location>
</feature>
<comment type="similarity">
    <text evidence="8">Belongs to the binding-protein-dependent transport system permease family.</text>
</comment>
<dbReference type="PROSITE" id="PS50928">
    <property type="entry name" value="ABC_TM1"/>
    <property type="match status" value="1"/>
</dbReference>
<comment type="subcellular location">
    <subcellularLocation>
        <location evidence="1 8">Cell membrane</location>
        <topology evidence="1 8">Multi-pass membrane protein</topology>
    </subcellularLocation>
</comment>
<comment type="caution">
    <text evidence="10">The sequence shown here is derived from an EMBL/GenBank/DDBJ whole genome shotgun (WGS) entry which is preliminary data.</text>
</comment>
<dbReference type="InterPro" id="IPR043429">
    <property type="entry name" value="ArtM/GltK/GlnP/TcyL/YhdX-like"/>
</dbReference>
<evidence type="ECO:0000313" key="10">
    <source>
        <dbReference type="EMBL" id="MBB4661347.1"/>
    </source>
</evidence>
<evidence type="ECO:0000256" key="7">
    <source>
        <dbReference type="ARBA" id="ARBA00023136"/>
    </source>
</evidence>
<feature type="transmembrane region" description="Helical" evidence="8">
    <location>
        <begin position="195"/>
        <end position="214"/>
    </location>
</feature>
<evidence type="ECO:0000256" key="6">
    <source>
        <dbReference type="ARBA" id="ARBA00022989"/>
    </source>
</evidence>
<keyword evidence="11" id="KW-1185">Reference proteome</keyword>
<gene>
    <name evidence="10" type="ORF">BDZ31_000920</name>
</gene>
<evidence type="ECO:0000256" key="3">
    <source>
        <dbReference type="ARBA" id="ARBA00022475"/>
    </source>
</evidence>
<evidence type="ECO:0000256" key="5">
    <source>
        <dbReference type="ARBA" id="ARBA00022970"/>
    </source>
</evidence>
<evidence type="ECO:0000313" key="11">
    <source>
        <dbReference type="Proteomes" id="UP000585272"/>
    </source>
</evidence>
<proteinExistence type="inferred from homology"/>
<name>A0A840I8X7_9ACTN</name>
<dbReference type="Pfam" id="PF00528">
    <property type="entry name" value="BPD_transp_1"/>
    <property type="match status" value="1"/>
</dbReference>
<keyword evidence="5" id="KW-0029">Amino-acid transport</keyword>
<organism evidence="10 11">
    <name type="scientific">Conexibacter arvalis</name>
    <dbReference type="NCBI Taxonomy" id="912552"/>
    <lineage>
        <taxon>Bacteria</taxon>
        <taxon>Bacillati</taxon>
        <taxon>Actinomycetota</taxon>
        <taxon>Thermoleophilia</taxon>
        <taxon>Solirubrobacterales</taxon>
        <taxon>Conexibacteraceae</taxon>
        <taxon>Conexibacter</taxon>
    </lineage>
</organism>
<dbReference type="Gene3D" id="1.10.3720.10">
    <property type="entry name" value="MetI-like"/>
    <property type="match status" value="1"/>
</dbReference>
<dbReference type="AlphaFoldDB" id="A0A840I8X7"/>
<dbReference type="RefSeq" id="WP_183339437.1">
    <property type="nucleotide sequence ID" value="NZ_JACHNU010000001.1"/>
</dbReference>
<evidence type="ECO:0000256" key="8">
    <source>
        <dbReference type="RuleBase" id="RU363032"/>
    </source>
</evidence>
<keyword evidence="7 8" id="KW-0472">Membrane</keyword>
<dbReference type="SUPFAM" id="SSF161098">
    <property type="entry name" value="MetI-like"/>
    <property type="match status" value="1"/>
</dbReference>
<sequence>MTTTVFAALDFGPVWEMRSELLSGIGTMALVSVVSFAIAIVGGLVLAGMRQSRSLPISWAGFVLIQVLRGIALYVLLLWLFFGLAAQGGFQFEPIPAGIFALALLNSAYLAEIFRAGYEAVPPGQKEAALACGLPKRTWFGKIHLPQVTQITLPAMGNVFVDIIKDTSILSAIGVAELLRESQRWAQFYELPFEFYTAAAAIYIAIVTLVTFGWRRLERRFSRHLHTAPRVRRSRGLLFGIGGRPSTTTAS</sequence>